<dbReference type="PROSITE" id="PS50928">
    <property type="entry name" value="ABC_TM1"/>
    <property type="match status" value="1"/>
</dbReference>
<dbReference type="Pfam" id="PF00528">
    <property type="entry name" value="BPD_transp_1"/>
    <property type="match status" value="1"/>
</dbReference>
<evidence type="ECO:0000256" key="2">
    <source>
        <dbReference type="ARBA" id="ARBA00022448"/>
    </source>
</evidence>
<dbReference type="SUPFAM" id="SSF161098">
    <property type="entry name" value="MetI-like"/>
    <property type="match status" value="1"/>
</dbReference>
<evidence type="ECO:0000313" key="10">
    <source>
        <dbReference type="Proteomes" id="UP000542813"/>
    </source>
</evidence>
<evidence type="ECO:0000256" key="1">
    <source>
        <dbReference type="ARBA" id="ARBA00004651"/>
    </source>
</evidence>
<keyword evidence="2 7" id="KW-0813">Transport</keyword>
<feature type="transmembrane region" description="Helical" evidence="7">
    <location>
        <begin position="162"/>
        <end position="182"/>
    </location>
</feature>
<comment type="caution">
    <text evidence="9">The sequence shown here is derived from an EMBL/GenBank/DDBJ whole genome shotgun (WGS) entry which is preliminary data.</text>
</comment>
<dbReference type="EMBL" id="JACHMM010000001">
    <property type="protein sequence ID" value="MBB5789500.1"/>
    <property type="molecule type" value="Genomic_DNA"/>
</dbReference>
<evidence type="ECO:0000256" key="7">
    <source>
        <dbReference type="RuleBase" id="RU363032"/>
    </source>
</evidence>
<organism evidence="9 10">
    <name type="scientific">Jiangella mangrovi</name>
    <dbReference type="NCBI Taxonomy" id="1524084"/>
    <lineage>
        <taxon>Bacteria</taxon>
        <taxon>Bacillati</taxon>
        <taxon>Actinomycetota</taxon>
        <taxon>Actinomycetes</taxon>
        <taxon>Jiangellales</taxon>
        <taxon>Jiangellaceae</taxon>
        <taxon>Jiangella</taxon>
    </lineage>
</organism>
<dbReference type="PANTHER" id="PTHR30151">
    <property type="entry name" value="ALKANE SULFONATE ABC TRANSPORTER-RELATED, MEMBRANE SUBUNIT"/>
    <property type="match status" value="1"/>
</dbReference>
<feature type="transmembrane region" description="Helical" evidence="7">
    <location>
        <begin position="69"/>
        <end position="91"/>
    </location>
</feature>
<gene>
    <name evidence="9" type="ORF">HD601_004075</name>
</gene>
<keyword evidence="10" id="KW-1185">Reference proteome</keyword>
<dbReference type="AlphaFoldDB" id="A0A7W9GSZ6"/>
<reference evidence="9 10" key="1">
    <citation type="submission" date="2020-08" db="EMBL/GenBank/DDBJ databases">
        <title>Sequencing the genomes of 1000 actinobacteria strains.</title>
        <authorList>
            <person name="Klenk H.-P."/>
        </authorList>
    </citation>
    <scope>NUCLEOTIDE SEQUENCE [LARGE SCALE GENOMIC DNA]</scope>
    <source>
        <strain evidence="9 10">DSM 102122</strain>
    </source>
</reference>
<evidence type="ECO:0000256" key="6">
    <source>
        <dbReference type="ARBA" id="ARBA00023136"/>
    </source>
</evidence>
<dbReference type="Gene3D" id="1.10.3720.10">
    <property type="entry name" value="MetI-like"/>
    <property type="match status" value="1"/>
</dbReference>
<keyword evidence="4 7" id="KW-0812">Transmembrane</keyword>
<proteinExistence type="inferred from homology"/>
<keyword evidence="3" id="KW-1003">Cell membrane</keyword>
<keyword evidence="6 7" id="KW-0472">Membrane</keyword>
<dbReference type="PANTHER" id="PTHR30151:SF0">
    <property type="entry name" value="ABC TRANSPORTER PERMEASE PROTEIN MJ0413-RELATED"/>
    <property type="match status" value="1"/>
</dbReference>
<evidence type="ECO:0000259" key="8">
    <source>
        <dbReference type="PROSITE" id="PS50928"/>
    </source>
</evidence>
<dbReference type="InterPro" id="IPR000515">
    <property type="entry name" value="MetI-like"/>
</dbReference>
<dbReference type="GO" id="GO:0055085">
    <property type="term" value="P:transmembrane transport"/>
    <property type="evidence" value="ECO:0007669"/>
    <property type="project" value="InterPro"/>
</dbReference>
<comment type="subcellular location">
    <subcellularLocation>
        <location evidence="1 7">Cell membrane</location>
        <topology evidence="1 7">Multi-pass membrane protein</topology>
    </subcellularLocation>
</comment>
<feature type="transmembrane region" description="Helical" evidence="7">
    <location>
        <begin position="194"/>
        <end position="214"/>
    </location>
</feature>
<keyword evidence="5 7" id="KW-1133">Transmembrane helix</keyword>
<feature type="transmembrane region" description="Helical" evidence="7">
    <location>
        <begin position="97"/>
        <end position="116"/>
    </location>
</feature>
<protein>
    <submittedName>
        <fullName evidence="9">NitT/TauT family transport system permease protein</fullName>
    </submittedName>
</protein>
<accession>A0A7W9GSZ6</accession>
<dbReference type="GO" id="GO:0005886">
    <property type="term" value="C:plasma membrane"/>
    <property type="evidence" value="ECO:0007669"/>
    <property type="project" value="UniProtKB-SubCell"/>
</dbReference>
<evidence type="ECO:0000256" key="4">
    <source>
        <dbReference type="ARBA" id="ARBA00022692"/>
    </source>
</evidence>
<evidence type="ECO:0000313" key="9">
    <source>
        <dbReference type="EMBL" id="MBB5789500.1"/>
    </source>
</evidence>
<dbReference type="Proteomes" id="UP000542813">
    <property type="component" value="Unassembled WGS sequence"/>
</dbReference>
<evidence type="ECO:0000256" key="5">
    <source>
        <dbReference type="ARBA" id="ARBA00022989"/>
    </source>
</evidence>
<dbReference type="InterPro" id="IPR035906">
    <property type="entry name" value="MetI-like_sf"/>
</dbReference>
<dbReference type="CDD" id="cd06261">
    <property type="entry name" value="TM_PBP2"/>
    <property type="match status" value="1"/>
</dbReference>
<feature type="transmembrane region" description="Helical" evidence="7">
    <location>
        <begin position="37"/>
        <end position="57"/>
    </location>
</feature>
<comment type="similarity">
    <text evidence="7">Belongs to the binding-protein-dependent transport system permease family.</text>
</comment>
<evidence type="ECO:0000256" key="3">
    <source>
        <dbReference type="ARBA" id="ARBA00022475"/>
    </source>
</evidence>
<feature type="domain" description="ABC transmembrane type-1" evidence="8">
    <location>
        <begin position="31"/>
        <end position="211"/>
    </location>
</feature>
<name>A0A7W9GSZ6_9ACTN</name>
<sequence>MINGGLMFPTAFGTIQSLGELLVDPELWSALWVSNQALLIGFPLAIVTGIPLGLYMGRARSAEKFVDPYMNILLVTPMAALTPLLLMSVGIGLTSRVIFVYIFALPMIVVHARTGIRQVDISLVEMSRSLRASELQIWRRIFIPSALPAIMTGIRIGTGRAVTGMILAELLLVSVGIGGMVLEFRGFFASEKLYAAVIIVVIESLLLVELARYAERRLAPWAVTGNERAGKE</sequence>